<evidence type="ECO:0000313" key="2">
    <source>
        <dbReference type="Proteomes" id="UP000011058"/>
    </source>
</evidence>
<dbReference type="eggNOG" id="ENOG502ZWC7">
    <property type="taxonomic scope" value="Bacteria"/>
</dbReference>
<dbReference type="Proteomes" id="UP000011058">
    <property type="component" value="Chromosome"/>
</dbReference>
<protein>
    <submittedName>
        <fullName evidence="1">Uncharacterized protein</fullName>
    </submittedName>
</protein>
<dbReference type="EMBL" id="HE796683">
    <property type="protein sequence ID" value="CCG99850.1"/>
    <property type="molecule type" value="Genomic_DNA"/>
</dbReference>
<reference evidence="1 2" key="1">
    <citation type="journal article" date="2012" name="J. Bacteriol.">
        <title>Genome Sequence of Fibrella aestuarina BUZ 2T, a Filamentous Marine Bacterium.</title>
        <authorList>
            <person name="Filippini M."/>
            <person name="Qi W."/>
            <person name="Blom J."/>
            <person name="Goesmann A."/>
            <person name="Smits T.H."/>
            <person name="Bagheri H.C."/>
        </authorList>
    </citation>
    <scope>NUCLEOTIDE SEQUENCE [LARGE SCALE GENOMIC DNA]</scope>
    <source>
        <strain evidence="2">BUZ 2T</strain>
    </source>
</reference>
<gene>
    <name evidence="1" type="ORF">FAES_1840</name>
</gene>
<accession>I0K6U7</accession>
<dbReference type="KEGG" id="fae:FAES_1840"/>
<proteinExistence type="predicted"/>
<sequence>MHPNFKDALERGYLEVAKWPDGGPIIIEGATYYLPTDSGANLFIKRFHAITDMVRKHNELGLSDEVLTTAFATIIDLNKQSLRQMLRGDGQEPDTSANTEIEVIIKRLQVRKELGLDIAMIYELATLYCMSEDEDPTDYDTAHNRKKQAIWSQKPEMFPFFAKQPWNKFLNLSKLLQADMKSVSWLGNLADQNTEEWLDLKRILLQRESLGLTPETMNIIGLRMETLQNYDGLLHALLGTTTGI</sequence>
<dbReference type="HOGENOM" id="CLU_1136718_0_0_10"/>
<evidence type="ECO:0000313" key="1">
    <source>
        <dbReference type="EMBL" id="CCG99850.1"/>
    </source>
</evidence>
<name>I0K6U7_9BACT</name>
<dbReference type="OrthoDB" id="962882at2"/>
<keyword evidence="2" id="KW-1185">Reference proteome</keyword>
<dbReference type="AlphaFoldDB" id="I0K6U7"/>
<organism evidence="1 2">
    <name type="scientific">Fibrella aestuarina BUZ 2</name>
    <dbReference type="NCBI Taxonomy" id="1166018"/>
    <lineage>
        <taxon>Bacteria</taxon>
        <taxon>Pseudomonadati</taxon>
        <taxon>Bacteroidota</taxon>
        <taxon>Cytophagia</taxon>
        <taxon>Cytophagales</taxon>
        <taxon>Spirosomataceae</taxon>
        <taxon>Fibrella</taxon>
    </lineage>
</organism>
<dbReference type="RefSeq" id="WP_015330949.1">
    <property type="nucleotide sequence ID" value="NC_020054.1"/>
</dbReference>